<comment type="caution">
    <text evidence="2">The sequence shown here is derived from an EMBL/GenBank/DDBJ whole genome shotgun (WGS) entry which is preliminary data.</text>
</comment>
<proteinExistence type="predicted"/>
<evidence type="ECO:0000313" key="2">
    <source>
        <dbReference type="EMBL" id="RHW25839.1"/>
    </source>
</evidence>
<reference evidence="2 3" key="1">
    <citation type="submission" date="2018-09" db="EMBL/GenBank/DDBJ databases">
        <title>Genome sequencing of Nocardioides immobilis CCTCC AB 2017083 for comparison to Nocardioides silvaticus.</title>
        <authorList>
            <person name="Li C."/>
            <person name="Wang G."/>
        </authorList>
    </citation>
    <scope>NUCLEOTIDE SEQUENCE [LARGE SCALE GENOMIC DNA]</scope>
    <source>
        <strain evidence="2 3">CCTCC AB 2017083</strain>
    </source>
</reference>
<evidence type="ECO:0000313" key="3">
    <source>
        <dbReference type="Proteomes" id="UP000283644"/>
    </source>
</evidence>
<dbReference type="Proteomes" id="UP000283644">
    <property type="component" value="Unassembled WGS sequence"/>
</dbReference>
<feature type="compositionally biased region" description="Basic and acidic residues" evidence="1">
    <location>
        <begin position="78"/>
        <end position="88"/>
    </location>
</feature>
<sequence>MALRAGAAPGMIEATKQLRRVSGPSVPARAAGLVELEQHVAAETVGADCNSQGVSATLCTPGRHRSSFNRTELGTCSRESDTAHRPKETCGATTALASSL</sequence>
<protein>
    <submittedName>
        <fullName evidence="2">Uncharacterized protein</fullName>
    </submittedName>
</protein>
<dbReference type="AlphaFoldDB" id="A0A417XZP0"/>
<organism evidence="2 3">
    <name type="scientific">Nocardioides immobilis</name>
    <dbReference type="NCBI Taxonomy" id="2049295"/>
    <lineage>
        <taxon>Bacteria</taxon>
        <taxon>Bacillati</taxon>
        <taxon>Actinomycetota</taxon>
        <taxon>Actinomycetes</taxon>
        <taxon>Propionibacteriales</taxon>
        <taxon>Nocardioidaceae</taxon>
        <taxon>Nocardioides</taxon>
    </lineage>
</organism>
<dbReference type="EMBL" id="QXGH01000021">
    <property type="protein sequence ID" value="RHW25839.1"/>
    <property type="molecule type" value="Genomic_DNA"/>
</dbReference>
<feature type="compositionally biased region" description="Polar residues" evidence="1">
    <location>
        <begin position="91"/>
        <end position="100"/>
    </location>
</feature>
<accession>A0A417XZP0</accession>
<gene>
    <name evidence="2" type="ORF">D0Z08_17540</name>
</gene>
<keyword evidence="3" id="KW-1185">Reference proteome</keyword>
<feature type="region of interest" description="Disordered" evidence="1">
    <location>
        <begin position="77"/>
        <end position="100"/>
    </location>
</feature>
<evidence type="ECO:0000256" key="1">
    <source>
        <dbReference type="SAM" id="MobiDB-lite"/>
    </source>
</evidence>
<name>A0A417XZP0_9ACTN</name>